<name>A0ACC0WEI0_9STRA</name>
<evidence type="ECO:0000313" key="1">
    <source>
        <dbReference type="EMBL" id="KAI9917159.1"/>
    </source>
</evidence>
<organism evidence="1 2">
    <name type="scientific">Peronosclerospora sorghi</name>
    <dbReference type="NCBI Taxonomy" id="230839"/>
    <lineage>
        <taxon>Eukaryota</taxon>
        <taxon>Sar</taxon>
        <taxon>Stramenopiles</taxon>
        <taxon>Oomycota</taxon>
        <taxon>Peronosporomycetes</taxon>
        <taxon>Peronosporales</taxon>
        <taxon>Peronosporaceae</taxon>
        <taxon>Peronosclerospora</taxon>
    </lineage>
</organism>
<accession>A0ACC0WEI0</accession>
<keyword evidence="2" id="KW-1185">Reference proteome</keyword>
<dbReference type="Proteomes" id="UP001163321">
    <property type="component" value="Chromosome 13"/>
</dbReference>
<dbReference type="EMBL" id="CM047592">
    <property type="protein sequence ID" value="KAI9917159.1"/>
    <property type="molecule type" value="Genomic_DNA"/>
</dbReference>
<proteinExistence type="predicted"/>
<reference evidence="1 2" key="1">
    <citation type="journal article" date="2022" name="bioRxiv">
        <title>The genome of the oomycete Peronosclerospora sorghi, a cosmopolitan pathogen of maize and sorghum, is inflated with dispersed pseudogenes.</title>
        <authorList>
            <person name="Fletcher K."/>
            <person name="Martin F."/>
            <person name="Isakeit T."/>
            <person name="Cavanaugh K."/>
            <person name="Magill C."/>
            <person name="Michelmore R."/>
        </authorList>
    </citation>
    <scope>NUCLEOTIDE SEQUENCE [LARGE SCALE GENOMIC DNA]</scope>
    <source>
        <strain evidence="1">P6</strain>
    </source>
</reference>
<protein>
    <submittedName>
        <fullName evidence="1">Uncharacterized protein</fullName>
    </submittedName>
</protein>
<evidence type="ECO:0000313" key="2">
    <source>
        <dbReference type="Proteomes" id="UP001163321"/>
    </source>
</evidence>
<comment type="caution">
    <text evidence="1">The sequence shown here is derived from an EMBL/GenBank/DDBJ whole genome shotgun (WGS) entry which is preliminary data.</text>
</comment>
<gene>
    <name evidence="1" type="ORF">PsorP6_013112</name>
</gene>
<sequence>MKESGMGLSRSSGVYSVLDASVQSERDRSSADVQGEAKHLFVEALTEIAALPLDSISMEIRRLLVVLNHQAIVEDTIQETPLLHVRNIIAALNARDVLLKV</sequence>